<dbReference type="EMBL" id="DF933840">
    <property type="protein sequence ID" value="GAM42666.1"/>
    <property type="molecule type" value="Genomic_DNA"/>
</dbReference>
<dbReference type="InterPro" id="IPR011701">
    <property type="entry name" value="MFS"/>
</dbReference>
<evidence type="ECO:0000256" key="5">
    <source>
        <dbReference type="SAM" id="MobiDB-lite"/>
    </source>
</evidence>
<name>A0A478EBM1_TALPI</name>
<feature type="transmembrane region" description="Helical" evidence="6">
    <location>
        <begin position="385"/>
        <end position="403"/>
    </location>
</feature>
<feature type="region of interest" description="Disordered" evidence="5">
    <location>
        <begin position="1"/>
        <end position="49"/>
    </location>
</feature>
<keyword evidence="2 6" id="KW-0812">Transmembrane</keyword>
<evidence type="ECO:0000256" key="1">
    <source>
        <dbReference type="ARBA" id="ARBA00004141"/>
    </source>
</evidence>
<accession>A0A478EBM1</accession>
<gene>
    <name evidence="7" type="ORF">TCE0_044r16860</name>
</gene>
<feature type="compositionally biased region" description="Polar residues" evidence="5">
    <location>
        <begin position="20"/>
        <end position="45"/>
    </location>
</feature>
<dbReference type="InterPro" id="IPR036259">
    <property type="entry name" value="MFS_trans_sf"/>
</dbReference>
<dbReference type="Pfam" id="PF07690">
    <property type="entry name" value="MFS_1"/>
    <property type="match status" value="1"/>
</dbReference>
<feature type="transmembrane region" description="Helical" evidence="6">
    <location>
        <begin position="229"/>
        <end position="248"/>
    </location>
</feature>
<dbReference type="PANTHER" id="PTHR23507">
    <property type="entry name" value="ZGC:174356"/>
    <property type="match status" value="1"/>
</dbReference>
<feature type="transmembrane region" description="Helical" evidence="6">
    <location>
        <begin position="162"/>
        <end position="181"/>
    </location>
</feature>
<keyword evidence="4 6" id="KW-0472">Membrane</keyword>
<reference evidence="8" key="1">
    <citation type="journal article" date="2015" name="Genome Announc.">
        <title>Draft genome sequence of Talaromyces cellulolyticus strain Y-94, a source of lignocellulosic biomass-degrading enzymes.</title>
        <authorList>
            <person name="Fujii T."/>
            <person name="Koike H."/>
            <person name="Sawayama S."/>
            <person name="Yano S."/>
            <person name="Inoue H."/>
        </authorList>
    </citation>
    <scope>NUCLEOTIDE SEQUENCE [LARGE SCALE GENOMIC DNA]</scope>
    <source>
        <strain evidence="8">Y-94</strain>
    </source>
</reference>
<evidence type="ECO:0000313" key="7">
    <source>
        <dbReference type="EMBL" id="GAM42666.1"/>
    </source>
</evidence>
<keyword evidence="8" id="KW-1185">Reference proteome</keyword>
<protein>
    <submittedName>
        <fullName evidence="7">Adenylate cyclase</fullName>
    </submittedName>
</protein>
<evidence type="ECO:0000256" key="6">
    <source>
        <dbReference type="SAM" id="Phobius"/>
    </source>
</evidence>
<organism evidence="7 8">
    <name type="scientific">Talaromyces pinophilus</name>
    <name type="common">Penicillium pinophilum</name>
    <dbReference type="NCBI Taxonomy" id="128442"/>
    <lineage>
        <taxon>Eukaryota</taxon>
        <taxon>Fungi</taxon>
        <taxon>Dikarya</taxon>
        <taxon>Ascomycota</taxon>
        <taxon>Pezizomycotina</taxon>
        <taxon>Eurotiomycetes</taxon>
        <taxon>Eurotiomycetidae</taxon>
        <taxon>Eurotiales</taxon>
        <taxon>Trichocomaceae</taxon>
        <taxon>Talaromyces</taxon>
        <taxon>Talaromyces sect. Talaromyces</taxon>
    </lineage>
</organism>
<feature type="compositionally biased region" description="Low complexity" evidence="5">
    <location>
        <begin position="7"/>
        <end position="19"/>
    </location>
</feature>
<evidence type="ECO:0000256" key="3">
    <source>
        <dbReference type="ARBA" id="ARBA00022989"/>
    </source>
</evidence>
<comment type="subcellular location">
    <subcellularLocation>
        <location evidence="1">Membrane</location>
        <topology evidence="1">Multi-pass membrane protein</topology>
    </subcellularLocation>
</comment>
<dbReference type="GO" id="GO:0016020">
    <property type="term" value="C:membrane"/>
    <property type="evidence" value="ECO:0007669"/>
    <property type="project" value="UniProtKB-SubCell"/>
</dbReference>
<dbReference type="AlphaFoldDB" id="A0A478EBM1"/>
<evidence type="ECO:0000256" key="4">
    <source>
        <dbReference type="ARBA" id="ARBA00023136"/>
    </source>
</evidence>
<evidence type="ECO:0000313" key="8">
    <source>
        <dbReference type="Proteomes" id="UP000053095"/>
    </source>
</evidence>
<evidence type="ECO:0000256" key="2">
    <source>
        <dbReference type="ARBA" id="ARBA00022692"/>
    </source>
</evidence>
<feature type="transmembrane region" description="Helical" evidence="6">
    <location>
        <begin position="440"/>
        <end position="465"/>
    </location>
</feature>
<sequence length="799" mass="89313">MSLEAGSSTSISPRPSSSTLQAMSPTTLTADSSTPSSAEPNQGQEDYNEQHEPDLTADLLEKAAQARIKHIWRLCFTIFALVQAGNVVLQPPLVQLRELSTCMSYYGPGWSLGRDCRVESVQNELETLIKWQQLLDTAPGILFGVFYGMAADRFGRRPVLGLALVGITLAAVWTQVVLFWPTVFPTRLTWLSVVFQLAGGGTLVVNAMIFAMISDIVPEEKRASKFFRLYGVALLSDMVLSPASGALANIQPWWPARFGLIAFIMAILATVLVLPETFVKPIALSSTNLAHTTAVEEEEPEEEEDDPVLYADAPKHTPWRRVRKIVSSLRDLRYLIASRQVLLLVPLLSVGQLYDQSAGFFLNYVSKRYGWRISQASFWLTYRNVVNLVLLSTILPGVSALLLQRGFNAGKKDLWISRASIVCLALGAFVIGLAPTLTIMVTGLTIFALGHGFVPAVLSLATPFIEPGHVGMLYTAMTIGETIGKIANEPLLTGSFELGMRVGGLLLGLPFVATDTNNMKNADMPRHGSQVARERLNILWEQLVCGVATERTPSDGHIEDISDFKIDFHTQFDFESLDISGPSIEARNKALIWFKPLGEDVFEHFPCKAPVQEFFEYATTEKDPRWKVEDRTHAVYTPPSPFHLGPGPDGSYPQLDFWRVGDIYETMRDNNEKHAHSLLTLQAWHSLDGYEDRILLGELYTIICVMRNRVNQRKADSKEEREALWNFPADIEYGGYEFEAETHFPVILLSYVGPQHGRIIYAYMDRQRLVICQSKLYSFEKQETAPLNLFTRMLLSRPL</sequence>
<dbReference type="PANTHER" id="PTHR23507:SF1">
    <property type="entry name" value="FI18259P1-RELATED"/>
    <property type="match status" value="1"/>
</dbReference>
<dbReference type="Proteomes" id="UP000053095">
    <property type="component" value="Unassembled WGS sequence"/>
</dbReference>
<feature type="transmembrane region" description="Helical" evidence="6">
    <location>
        <begin position="254"/>
        <end position="274"/>
    </location>
</feature>
<dbReference type="GO" id="GO:0022857">
    <property type="term" value="F:transmembrane transporter activity"/>
    <property type="evidence" value="ECO:0007669"/>
    <property type="project" value="InterPro"/>
</dbReference>
<proteinExistence type="predicted"/>
<keyword evidence="3 6" id="KW-1133">Transmembrane helix</keyword>
<feature type="transmembrane region" description="Helical" evidence="6">
    <location>
        <begin position="415"/>
        <end position="434"/>
    </location>
</feature>
<feature type="transmembrane region" description="Helical" evidence="6">
    <location>
        <begin position="193"/>
        <end position="217"/>
    </location>
</feature>
<dbReference type="Gene3D" id="1.20.1250.20">
    <property type="entry name" value="MFS general substrate transporter like domains"/>
    <property type="match status" value="1"/>
</dbReference>
<dbReference type="SUPFAM" id="SSF103473">
    <property type="entry name" value="MFS general substrate transporter"/>
    <property type="match status" value="1"/>
</dbReference>